<sequence>MSCKSHCPRKERRRLVESQCPVLHPEQSRP</sequence>
<evidence type="ECO:0000313" key="1">
    <source>
        <dbReference type="EMBL" id="KAB2033778.1"/>
    </source>
</evidence>
<dbReference type="EMBL" id="CM018218">
    <property type="protein sequence ID" value="KAB2033778.1"/>
    <property type="molecule type" value="Genomic_DNA"/>
</dbReference>
<organism evidence="1 2">
    <name type="scientific">Gossypium barbadense</name>
    <name type="common">Sea Island cotton</name>
    <name type="synonym">Hibiscus barbadensis</name>
    <dbReference type="NCBI Taxonomy" id="3634"/>
    <lineage>
        <taxon>Eukaryota</taxon>
        <taxon>Viridiplantae</taxon>
        <taxon>Streptophyta</taxon>
        <taxon>Embryophyta</taxon>
        <taxon>Tracheophyta</taxon>
        <taxon>Spermatophyta</taxon>
        <taxon>Magnoliopsida</taxon>
        <taxon>eudicotyledons</taxon>
        <taxon>Gunneridae</taxon>
        <taxon>Pentapetalae</taxon>
        <taxon>rosids</taxon>
        <taxon>malvids</taxon>
        <taxon>Malvales</taxon>
        <taxon>Malvaceae</taxon>
        <taxon>Malvoideae</taxon>
        <taxon>Gossypium</taxon>
    </lineage>
</organism>
<dbReference type="AlphaFoldDB" id="A0A5J5RRH7"/>
<reference evidence="2" key="1">
    <citation type="journal article" date="2020" name="Nat. Genet.">
        <title>Genomic diversifications of five Gossypium allopolyploid species and their impact on cotton improvement.</title>
        <authorList>
            <person name="Chen Z.J."/>
            <person name="Sreedasyam A."/>
            <person name="Ando A."/>
            <person name="Song Q."/>
            <person name="De Santiago L.M."/>
            <person name="Hulse-Kemp A.M."/>
            <person name="Ding M."/>
            <person name="Ye W."/>
            <person name="Kirkbride R.C."/>
            <person name="Jenkins J."/>
            <person name="Plott C."/>
            <person name="Lovell J."/>
            <person name="Lin Y.M."/>
            <person name="Vaughn R."/>
            <person name="Liu B."/>
            <person name="Simpson S."/>
            <person name="Scheffler B.E."/>
            <person name="Wen L."/>
            <person name="Saski C.A."/>
            <person name="Grover C.E."/>
            <person name="Hu G."/>
            <person name="Conover J.L."/>
            <person name="Carlson J.W."/>
            <person name="Shu S."/>
            <person name="Boston L.B."/>
            <person name="Williams M."/>
            <person name="Peterson D.G."/>
            <person name="McGee K."/>
            <person name="Jones D.C."/>
            <person name="Wendel J.F."/>
            <person name="Stelly D.M."/>
            <person name="Grimwood J."/>
            <person name="Schmutz J."/>
        </authorList>
    </citation>
    <scope>NUCLEOTIDE SEQUENCE [LARGE SCALE GENOMIC DNA]</scope>
    <source>
        <strain evidence="2">cv. 3-79</strain>
    </source>
</reference>
<gene>
    <name evidence="1" type="ORF">ES319_D04G041600v1</name>
</gene>
<protein>
    <submittedName>
        <fullName evidence="1">Uncharacterized protein</fullName>
    </submittedName>
</protein>
<proteinExistence type="predicted"/>
<accession>A0A5J5RRH7</accession>
<dbReference type="Proteomes" id="UP000327439">
    <property type="component" value="Chromosome D04"/>
</dbReference>
<name>A0A5J5RRH7_GOSBA</name>
<evidence type="ECO:0000313" key="2">
    <source>
        <dbReference type="Proteomes" id="UP000327439"/>
    </source>
</evidence>
<keyword evidence="2" id="KW-1185">Reference proteome</keyword>